<evidence type="ECO:0000256" key="1">
    <source>
        <dbReference type="ARBA" id="ARBA00022692"/>
    </source>
</evidence>
<feature type="transmembrane region" description="Helical" evidence="5">
    <location>
        <begin position="203"/>
        <end position="223"/>
    </location>
</feature>
<feature type="compositionally biased region" description="Low complexity" evidence="4">
    <location>
        <begin position="68"/>
        <end position="79"/>
    </location>
</feature>
<organism evidence="6 7">
    <name type="scientific">Xylona heveae (strain CBS 132557 / TC161)</name>
    <dbReference type="NCBI Taxonomy" id="1328760"/>
    <lineage>
        <taxon>Eukaryota</taxon>
        <taxon>Fungi</taxon>
        <taxon>Dikarya</taxon>
        <taxon>Ascomycota</taxon>
        <taxon>Pezizomycotina</taxon>
        <taxon>Xylonomycetes</taxon>
        <taxon>Xylonales</taxon>
        <taxon>Xylonaceae</taxon>
        <taxon>Xylona</taxon>
    </lineage>
</organism>
<protein>
    <recommendedName>
        <fullName evidence="8">GET complex, subunit GET2</fullName>
    </recommendedName>
</protein>
<dbReference type="RefSeq" id="XP_018185532.1">
    <property type="nucleotide sequence ID" value="XM_018336482.1"/>
</dbReference>
<reference evidence="6 7" key="1">
    <citation type="journal article" date="2016" name="Fungal Biol.">
        <title>The genome of Xylona heveae provides a window into fungal endophytism.</title>
        <authorList>
            <person name="Gazis R."/>
            <person name="Kuo A."/>
            <person name="Riley R."/>
            <person name="LaButti K."/>
            <person name="Lipzen A."/>
            <person name="Lin J."/>
            <person name="Amirebrahimi M."/>
            <person name="Hesse C.N."/>
            <person name="Spatafora J.W."/>
            <person name="Henrissat B."/>
            <person name="Hainaut M."/>
            <person name="Grigoriev I.V."/>
            <person name="Hibbett D.S."/>
        </authorList>
    </citation>
    <scope>NUCLEOTIDE SEQUENCE [LARGE SCALE GENOMIC DNA]</scope>
    <source>
        <strain evidence="6 7">TC161</strain>
    </source>
</reference>
<keyword evidence="7" id="KW-1185">Reference proteome</keyword>
<dbReference type="Pfam" id="PF08690">
    <property type="entry name" value="GET2"/>
    <property type="match status" value="1"/>
</dbReference>
<evidence type="ECO:0000256" key="2">
    <source>
        <dbReference type="ARBA" id="ARBA00022989"/>
    </source>
</evidence>
<dbReference type="PANTHER" id="PTHR28263:SF1">
    <property type="entry name" value="GOLGI TO ER TRAFFIC PROTEIN 2"/>
    <property type="match status" value="1"/>
</dbReference>
<dbReference type="OrthoDB" id="5393181at2759"/>
<dbReference type="Proteomes" id="UP000076632">
    <property type="component" value="Unassembled WGS sequence"/>
</dbReference>
<feature type="compositionally biased region" description="Low complexity" evidence="4">
    <location>
        <begin position="1"/>
        <end position="20"/>
    </location>
</feature>
<dbReference type="AlphaFoldDB" id="A0A165A5G3"/>
<evidence type="ECO:0008006" key="8">
    <source>
        <dbReference type="Google" id="ProtNLM"/>
    </source>
</evidence>
<dbReference type="OMA" id="MRYGQIF"/>
<feature type="compositionally biased region" description="Polar residues" evidence="4">
    <location>
        <begin position="45"/>
        <end position="66"/>
    </location>
</feature>
<proteinExistence type="predicted"/>
<dbReference type="PANTHER" id="PTHR28263">
    <property type="entry name" value="GOLGI TO ER TRAFFIC PROTEIN 2"/>
    <property type="match status" value="1"/>
</dbReference>
<dbReference type="STRING" id="1328760.A0A165A5G3"/>
<keyword evidence="1 5" id="KW-0812">Transmembrane</keyword>
<dbReference type="GO" id="GO:0006890">
    <property type="term" value="P:retrograde vesicle-mediated transport, Golgi to endoplasmic reticulum"/>
    <property type="evidence" value="ECO:0007669"/>
    <property type="project" value="TreeGrafter"/>
</dbReference>
<dbReference type="EMBL" id="KV407464">
    <property type="protein sequence ID" value="KZF19977.1"/>
    <property type="molecule type" value="Genomic_DNA"/>
</dbReference>
<evidence type="ECO:0000256" key="5">
    <source>
        <dbReference type="SAM" id="Phobius"/>
    </source>
</evidence>
<sequence length="323" mass="34802">MESPTATSNSPSPSPGTLTPQEQAKLRRERRQAKIQAGGAARLNKITSLSGRPQEPALSTATNPESSPLAPATPTTAPDKPADDPEEVDISQHYYVPHQESRPDSPQSQTVQQDLFRQMLSGIGPDSSGQQIPSLQSNTSPGSRSEMQGSQAEAEDPMMRMLQQLMGGDSNGSDAKEALPPGLASIFGGQQEQQPEPNKYGNIWRIVHALFALALGVYIVAATPFSGSHFSRSESLGGEVGVQFFWIFATAELILQSSRFFLERGRLPTTGILGGLGSMLPEPYAGYVRVLNRYSVIYTTIVTDAMVIVFVLGSVAWWKGLVN</sequence>
<evidence type="ECO:0000313" key="7">
    <source>
        <dbReference type="Proteomes" id="UP000076632"/>
    </source>
</evidence>
<evidence type="ECO:0000313" key="6">
    <source>
        <dbReference type="EMBL" id="KZF19977.1"/>
    </source>
</evidence>
<dbReference type="GeneID" id="28901619"/>
<feature type="transmembrane region" description="Helical" evidence="5">
    <location>
        <begin position="243"/>
        <end position="262"/>
    </location>
</feature>
<name>A0A165A5G3_XYLHT</name>
<gene>
    <name evidence="6" type="ORF">L228DRAFT_32914</name>
</gene>
<feature type="region of interest" description="Disordered" evidence="4">
    <location>
        <begin position="1"/>
        <end position="194"/>
    </location>
</feature>
<feature type="compositionally biased region" description="Polar residues" evidence="4">
    <location>
        <begin position="104"/>
        <end position="115"/>
    </location>
</feature>
<evidence type="ECO:0000256" key="3">
    <source>
        <dbReference type="ARBA" id="ARBA00023136"/>
    </source>
</evidence>
<dbReference type="InterPro" id="IPR028143">
    <property type="entry name" value="Get2/sif1"/>
</dbReference>
<keyword evidence="3 5" id="KW-0472">Membrane</keyword>
<feature type="transmembrane region" description="Helical" evidence="5">
    <location>
        <begin position="296"/>
        <end position="318"/>
    </location>
</feature>
<dbReference type="InParanoid" id="A0A165A5G3"/>
<keyword evidence="2 5" id="KW-1133">Transmembrane helix</keyword>
<evidence type="ECO:0000256" key="4">
    <source>
        <dbReference type="SAM" id="MobiDB-lite"/>
    </source>
</evidence>
<accession>A0A165A5G3</accession>
<feature type="compositionally biased region" description="Polar residues" evidence="4">
    <location>
        <begin position="127"/>
        <end position="151"/>
    </location>
</feature>